<organism evidence="2 3">
    <name type="scientific">Phyllosticta citribraziliensis</name>
    <dbReference type="NCBI Taxonomy" id="989973"/>
    <lineage>
        <taxon>Eukaryota</taxon>
        <taxon>Fungi</taxon>
        <taxon>Dikarya</taxon>
        <taxon>Ascomycota</taxon>
        <taxon>Pezizomycotina</taxon>
        <taxon>Dothideomycetes</taxon>
        <taxon>Dothideomycetes incertae sedis</taxon>
        <taxon>Botryosphaeriales</taxon>
        <taxon>Phyllostictaceae</taxon>
        <taxon>Phyllosticta</taxon>
    </lineage>
</organism>
<dbReference type="GeneID" id="92028361"/>
<dbReference type="RefSeq" id="XP_066656301.1">
    <property type="nucleotide sequence ID" value="XM_066795455.1"/>
</dbReference>
<dbReference type="EMBL" id="JBBPEH010000005">
    <property type="protein sequence ID" value="KAK7538614.1"/>
    <property type="molecule type" value="Genomic_DNA"/>
</dbReference>
<keyword evidence="3" id="KW-1185">Reference proteome</keyword>
<proteinExistence type="predicted"/>
<evidence type="ECO:0000313" key="2">
    <source>
        <dbReference type="EMBL" id="KAK7538614.1"/>
    </source>
</evidence>
<sequence length="226" mass="25135">MLTRNHARRKSSNSDALRSQLNIRHSPFFKIKKSYQDNPARRKPPPPSPSKHLKKSIWISMSITTFPTWHTSRSHAPAYAACLLTKSGETAALPLAPVAVSPGLHERGFPRLLSCIAQPRHACSASSTTTSATYAQPSPRLDRIVALSTIGRRCRLRRLIPPARHSVFCRPGLTKKESELRHNKRDLGHECCWTRSSSQGAKFALNAVVGRVGGGKWVRYVNVQES</sequence>
<dbReference type="Proteomes" id="UP001360953">
    <property type="component" value="Unassembled WGS sequence"/>
</dbReference>
<gene>
    <name evidence="2" type="ORF">J3D65DRAFT_336748</name>
</gene>
<evidence type="ECO:0000256" key="1">
    <source>
        <dbReference type="SAM" id="MobiDB-lite"/>
    </source>
</evidence>
<comment type="caution">
    <text evidence="2">The sequence shown here is derived from an EMBL/GenBank/DDBJ whole genome shotgun (WGS) entry which is preliminary data.</text>
</comment>
<protein>
    <submittedName>
        <fullName evidence="2">Uncharacterized protein</fullName>
    </submittedName>
</protein>
<feature type="region of interest" description="Disordered" evidence="1">
    <location>
        <begin position="34"/>
        <end position="54"/>
    </location>
</feature>
<name>A0ABR1LTW6_9PEZI</name>
<evidence type="ECO:0000313" key="3">
    <source>
        <dbReference type="Proteomes" id="UP001360953"/>
    </source>
</evidence>
<accession>A0ABR1LTW6</accession>
<reference evidence="2 3" key="1">
    <citation type="submission" date="2024-04" db="EMBL/GenBank/DDBJ databases">
        <title>Phyllosticta paracitricarpa is synonymous to the EU quarantine fungus P. citricarpa based on phylogenomic analyses.</title>
        <authorList>
            <consortium name="Lawrence Berkeley National Laboratory"/>
            <person name="Van ingen-buijs V.A."/>
            <person name="Van westerhoven A.C."/>
            <person name="Haridas S."/>
            <person name="Skiadas P."/>
            <person name="Martin F."/>
            <person name="Groenewald J.Z."/>
            <person name="Crous P.W."/>
            <person name="Seidl M.F."/>
        </authorList>
    </citation>
    <scope>NUCLEOTIDE SEQUENCE [LARGE SCALE GENOMIC DNA]</scope>
    <source>
        <strain evidence="2 3">CPC 17464</strain>
    </source>
</reference>